<dbReference type="SUPFAM" id="SSF50129">
    <property type="entry name" value="GroES-like"/>
    <property type="match status" value="1"/>
</dbReference>
<dbReference type="STRING" id="644352.J3NLJ7"/>
<evidence type="ECO:0000256" key="2">
    <source>
        <dbReference type="ARBA" id="ARBA00008072"/>
    </source>
</evidence>
<dbReference type="FunFam" id="3.40.50.720:FF:000158">
    <property type="entry name" value="Zinc-binding alcohol dehydrogenase"/>
    <property type="match status" value="1"/>
</dbReference>
<organism evidence="13">
    <name type="scientific">Gaeumannomyces tritici (strain R3-111a-1)</name>
    <name type="common">Wheat and barley take-all root rot fungus</name>
    <name type="synonym">Gaeumannomyces graminis var. tritici</name>
    <dbReference type="NCBI Taxonomy" id="644352"/>
    <lineage>
        <taxon>Eukaryota</taxon>
        <taxon>Fungi</taxon>
        <taxon>Dikarya</taxon>
        <taxon>Ascomycota</taxon>
        <taxon>Pezizomycotina</taxon>
        <taxon>Sordariomycetes</taxon>
        <taxon>Sordariomycetidae</taxon>
        <taxon>Magnaporthales</taxon>
        <taxon>Magnaporthaceae</taxon>
        <taxon>Gaeumannomyces</taxon>
    </lineage>
</organism>
<dbReference type="GeneID" id="20342604"/>
<feature type="domain" description="Enoyl reductase (ER)" evidence="12">
    <location>
        <begin position="22"/>
        <end position="359"/>
    </location>
</feature>
<dbReference type="InterPro" id="IPR020843">
    <property type="entry name" value="ER"/>
</dbReference>
<dbReference type="EnsemblFungi" id="EJT82172">
    <property type="protein sequence ID" value="EJT82172"/>
    <property type="gene ID" value="GGTG_02146"/>
</dbReference>
<reference evidence="13" key="2">
    <citation type="submission" date="2010-07" db="EMBL/GenBank/DDBJ databases">
        <authorList>
            <consortium name="The Broad Institute Genome Sequencing Platform"/>
            <consortium name="Broad Institute Genome Sequencing Center for Infectious Disease"/>
            <person name="Ma L.-J."/>
            <person name="Dead R."/>
            <person name="Young S."/>
            <person name="Zeng Q."/>
            <person name="Koehrsen M."/>
            <person name="Alvarado L."/>
            <person name="Berlin A."/>
            <person name="Chapman S.B."/>
            <person name="Chen Z."/>
            <person name="Freedman E."/>
            <person name="Gellesch M."/>
            <person name="Goldberg J."/>
            <person name="Griggs A."/>
            <person name="Gujja S."/>
            <person name="Heilman E.R."/>
            <person name="Heiman D."/>
            <person name="Hepburn T."/>
            <person name="Howarth C."/>
            <person name="Jen D."/>
            <person name="Larson L."/>
            <person name="Mehta T."/>
            <person name="Neiman D."/>
            <person name="Pearson M."/>
            <person name="Roberts A."/>
            <person name="Saif S."/>
            <person name="Shea T."/>
            <person name="Shenoy N."/>
            <person name="Sisk P."/>
            <person name="Stolte C."/>
            <person name="Sykes S."/>
            <person name="Walk T."/>
            <person name="White J."/>
            <person name="Yandava C."/>
            <person name="Haas B."/>
            <person name="Nusbaum C."/>
            <person name="Birren B."/>
        </authorList>
    </citation>
    <scope>NUCLEOTIDE SEQUENCE</scope>
    <source>
        <strain evidence="13">R3-111a-1</strain>
    </source>
</reference>
<name>J3NLJ7_GAET3</name>
<dbReference type="eggNOG" id="KOG0023">
    <property type="taxonomic scope" value="Eukaryota"/>
</dbReference>
<evidence type="ECO:0000256" key="4">
    <source>
        <dbReference type="ARBA" id="ARBA00022553"/>
    </source>
</evidence>
<evidence type="ECO:0000256" key="5">
    <source>
        <dbReference type="ARBA" id="ARBA00022723"/>
    </source>
</evidence>
<keyword evidence="7" id="KW-0521">NADP</keyword>
<dbReference type="SUPFAM" id="SSF51735">
    <property type="entry name" value="NAD(P)-binding Rossmann-fold domains"/>
    <property type="match status" value="1"/>
</dbReference>
<evidence type="ECO:0000259" key="12">
    <source>
        <dbReference type="SMART" id="SM00829"/>
    </source>
</evidence>
<dbReference type="PROSITE" id="PS00059">
    <property type="entry name" value="ADH_ZINC"/>
    <property type="match status" value="1"/>
</dbReference>
<evidence type="ECO:0000256" key="1">
    <source>
        <dbReference type="ARBA" id="ARBA00001947"/>
    </source>
</evidence>
<dbReference type="InterPro" id="IPR002328">
    <property type="entry name" value="ADH_Zn_CS"/>
</dbReference>
<dbReference type="Gene3D" id="3.90.180.10">
    <property type="entry name" value="Medium-chain alcohol dehydrogenases, catalytic domain"/>
    <property type="match status" value="1"/>
</dbReference>
<comment type="cofactor">
    <cofactor evidence="1 11">
        <name>Zn(2+)</name>
        <dbReference type="ChEBI" id="CHEBI:29105"/>
    </cofactor>
</comment>
<evidence type="ECO:0000256" key="9">
    <source>
        <dbReference type="ARBA" id="ARBA00024074"/>
    </source>
</evidence>
<reference evidence="13" key="3">
    <citation type="submission" date="2010-09" db="EMBL/GenBank/DDBJ databases">
        <title>Annotation of Gaeumannomyces graminis var. tritici R3-111a-1.</title>
        <authorList>
            <consortium name="The Broad Institute Genome Sequencing Platform"/>
            <person name="Ma L.-J."/>
            <person name="Dead R."/>
            <person name="Young S.K."/>
            <person name="Zeng Q."/>
            <person name="Gargeya S."/>
            <person name="Fitzgerald M."/>
            <person name="Haas B."/>
            <person name="Abouelleil A."/>
            <person name="Alvarado L."/>
            <person name="Arachchi H.M."/>
            <person name="Berlin A."/>
            <person name="Brown A."/>
            <person name="Chapman S.B."/>
            <person name="Chen Z."/>
            <person name="Dunbar C."/>
            <person name="Freedman E."/>
            <person name="Gearin G."/>
            <person name="Gellesch M."/>
            <person name="Goldberg J."/>
            <person name="Griggs A."/>
            <person name="Gujja S."/>
            <person name="Heiman D."/>
            <person name="Howarth C."/>
            <person name="Larson L."/>
            <person name="Lui A."/>
            <person name="MacDonald P.J.P."/>
            <person name="Mehta T."/>
            <person name="Montmayeur A."/>
            <person name="Murphy C."/>
            <person name="Neiman D."/>
            <person name="Pearson M."/>
            <person name="Priest M."/>
            <person name="Roberts A."/>
            <person name="Saif S."/>
            <person name="Shea T."/>
            <person name="Shenoy N."/>
            <person name="Sisk P."/>
            <person name="Stolte C."/>
            <person name="Sykes S."/>
            <person name="Yandava C."/>
            <person name="Wortman J."/>
            <person name="Nusbaum C."/>
            <person name="Birren B."/>
        </authorList>
    </citation>
    <scope>NUCLEOTIDE SEQUENCE</scope>
    <source>
        <strain evidence="13">R3-111a-1</strain>
    </source>
</reference>
<evidence type="ECO:0000313" key="15">
    <source>
        <dbReference type="Proteomes" id="UP000006039"/>
    </source>
</evidence>
<dbReference type="VEuPathDB" id="FungiDB:GGTG_02146"/>
<dbReference type="PANTHER" id="PTHR42683">
    <property type="entry name" value="ALDEHYDE REDUCTASE"/>
    <property type="match status" value="1"/>
</dbReference>
<evidence type="ECO:0000313" key="14">
    <source>
        <dbReference type="EnsemblFungi" id="EJT82172"/>
    </source>
</evidence>
<comment type="similarity">
    <text evidence="2 11">Belongs to the zinc-containing alcohol dehydrogenase family.</text>
</comment>
<dbReference type="InterPro" id="IPR013154">
    <property type="entry name" value="ADH-like_N"/>
</dbReference>
<comment type="subunit">
    <text evidence="3">Homodimer.</text>
</comment>
<evidence type="ECO:0000256" key="3">
    <source>
        <dbReference type="ARBA" id="ARBA00011738"/>
    </source>
</evidence>
<evidence type="ECO:0000256" key="7">
    <source>
        <dbReference type="ARBA" id="ARBA00022857"/>
    </source>
</evidence>
<evidence type="ECO:0000256" key="8">
    <source>
        <dbReference type="ARBA" id="ARBA00023002"/>
    </source>
</evidence>
<keyword evidence="6 11" id="KW-0862">Zinc</keyword>
<keyword evidence="4" id="KW-0597">Phosphoprotein</keyword>
<reference evidence="14" key="5">
    <citation type="submission" date="2018-04" db="UniProtKB">
        <authorList>
            <consortium name="EnsemblFungi"/>
        </authorList>
    </citation>
    <scope>IDENTIFICATION</scope>
    <source>
        <strain evidence="14">R3-111a-1</strain>
    </source>
</reference>
<dbReference type="Gene3D" id="3.40.50.720">
    <property type="entry name" value="NAD(P)-binding Rossmann-like Domain"/>
    <property type="match status" value="1"/>
</dbReference>
<dbReference type="SMART" id="SM00829">
    <property type="entry name" value="PKS_ER"/>
    <property type="match status" value="1"/>
</dbReference>
<sequence length="370" mass="39692">MAAPKDYTFEGWLGKGPEAAKGKMEWGQFEPKKWTEDDVDIRITHCGVCGSDAHVLGSAWFPTKYPCCVGHEIVGRAVRVGDKVKDIKVGDRVGVGAQARSCMRDDCPECSSGKYVFCSTPGQMVNTYGSTYPDGEGKSYGGYADYNRTNGNFVIKIPDGLASEHAAPMLCGGVAVWTPLRDNGCGPGKSVGVVGIGGIGHFAVMFAKKLGADKVVGISRRRSKRDEVLAMGADAYIATAEDEGWAKHNRRTLDLVICTVSTGGMPLNDYLGLLKPGGTLINVGVPEGGVLPAVSAFILITNNIKIGGSLIGTPARIKEMLEFAVKHNIKPMVQTRPLADANQVIVDLEEGKARYRYVLVNEKHVRESNL</sequence>
<dbReference type="EMBL" id="GL385395">
    <property type="protein sequence ID" value="EJT82172.1"/>
    <property type="molecule type" value="Genomic_DNA"/>
</dbReference>
<evidence type="ECO:0000256" key="6">
    <source>
        <dbReference type="ARBA" id="ARBA00022833"/>
    </source>
</evidence>
<dbReference type="Pfam" id="PF08240">
    <property type="entry name" value="ADH_N"/>
    <property type="match status" value="1"/>
</dbReference>
<dbReference type="OrthoDB" id="1879366at2759"/>
<accession>J3NLJ7</accession>
<reference evidence="14" key="4">
    <citation type="journal article" date="2015" name="G3 (Bethesda)">
        <title>Genome sequences of three phytopathogenic species of the Magnaporthaceae family of fungi.</title>
        <authorList>
            <person name="Okagaki L.H."/>
            <person name="Nunes C.C."/>
            <person name="Sailsbery J."/>
            <person name="Clay B."/>
            <person name="Brown D."/>
            <person name="John T."/>
            <person name="Oh Y."/>
            <person name="Young N."/>
            <person name="Fitzgerald M."/>
            <person name="Haas B.J."/>
            <person name="Zeng Q."/>
            <person name="Young S."/>
            <person name="Adiconis X."/>
            <person name="Fan L."/>
            <person name="Levin J.Z."/>
            <person name="Mitchell T.K."/>
            <person name="Okubara P.A."/>
            <person name="Farman M.L."/>
            <person name="Kohn L.M."/>
            <person name="Birren B."/>
            <person name="Ma L.-J."/>
            <person name="Dean R.A."/>
        </authorList>
    </citation>
    <scope>NUCLEOTIDE SEQUENCE</scope>
    <source>
        <strain evidence="14">R3-111a-1</strain>
    </source>
</reference>
<dbReference type="InterPro" id="IPR036291">
    <property type="entry name" value="NAD(P)-bd_dom_sf"/>
</dbReference>
<evidence type="ECO:0000256" key="11">
    <source>
        <dbReference type="RuleBase" id="RU361277"/>
    </source>
</evidence>
<dbReference type="GO" id="GO:0006066">
    <property type="term" value="P:alcohol metabolic process"/>
    <property type="evidence" value="ECO:0007669"/>
    <property type="project" value="UniProtKB-ARBA"/>
</dbReference>
<keyword evidence="8" id="KW-0560">Oxidoreductase</keyword>
<dbReference type="HOGENOM" id="CLU_026673_20_2_1"/>
<protein>
    <recommendedName>
        <fullName evidence="9">alcohol dehydrogenase (NADP(+))</fullName>
        <ecNumber evidence="9">1.1.1.2</ecNumber>
    </recommendedName>
</protein>
<gene>
    <name evidence="14" type="primary">20342604</name>
    <name evidence="13" type="ORF">GGTG_02146</name>
</gene>
<keyword evidence="15" id="KW-1185">Reference proteome</keyword>
<dbReference type="Pfam" id="PF00107">
    <property type="entry name" value="ADH_zinc_N"/>
    <property type="match status" value="1"/>
</dbReference>
<keyword evidence="5 11" id="KW-0479">Metal-binding</keyword>
<comment type="catalytic activity">
    <reaction evidence="10">
        <text>a primary alcohol + NADP(+) = an aldehyde + NADPH + H(+)</text>
        <dbReference type="Rhea" id="RHEA:15937"/>
        <dbReference type="ChEBI" id="CHEBI:15378"/>
        <dbReference type="ChEBI" id="CHEBI:15734"/>
        <dbReference type="ChEBI" id="CHEBI:17478"/>
        <dbReference type="ChEBI" id="CHEBI:57783"/>
        <dbReference type="ChEBI" id="CHEBI:58349"/>
        <dbReference type="EC" id="1.1.1.2"/>
    </reaction>
    <physiologicalReaction direction="left-to-right" evidence="10">
        <dbReference type="Rhea" id="RHEA:15938"/>
    </physiologicalReaction>
    <physiologicalReaction direction="right-to-left" evidence="10">
        <dbReference type="Rhea" id="RHEA:15939"/>
    </physiologicalReaction>
</comment>
<dbReference type="RefSeq" id="XP_009218181.1">
    <property type="nucleotide sequence ID" value="XM_009219917.1"/>
</dbReference>
<dbReference type="InterPro" id="IPR013149">
    <property type="entry name" value="ADH-like_C"/>
</dbReference>
<dbReference type="InterPro" id="IPR011032">
    <property type="entry name" value="GroES-like_sf"/>
</dbReference>
<dbReference type="AlphaFoldDB" id="J3NLJ7"/>
<dbReference type="Proteomes" id="UP000006039">
    <property type="component" value="Unassembled WGS sequence"/>
</dbReference>
<dbReference type="CDD" id="cd05283">
    <property type="entry name" value="CAD1"/>
    <property type="match status" value="1"/>
</dbReference>
<evidence type="ECO:0000313" key="13">
    <source>
        <dbReference type="EMBL" id="EJT82172.1"/>
    </source>
</evidence>
<dbReference type="EC" id="1.1.1.2" evidence="9"/>
<reference evidence="15" key="1">
    <citation type="submission" date="2010-07" db="EMBL/GenBank/DDBJ databases">
        <title>The genome sequence of Gaeumannomyces graminis var. tritici strain R3-111a-1.</title>
        <authorList>
            <consortium name="The Broad Institute Genome Sequencing Platform"/>
            <person name="Ma L.-J."/>
            <person name="Dead R."/>
            <person name="Young S."/>
            <person name="Zeng Q."/>
            <person name="Koehrsen M."/>
            <person name="Alvarado L."/>
            <person name="Berlin A."/>
            <person name="Chapman S.B."/>
            <person name="Chen Z."/>
            <person name="Freedman E."/>
            <person name="Gellesch M."/>
            <person name="Goldberg J."/>
            <person name="Griggs A."/>
            <person name="Gujja S."/>
            <person name="Heilman E.R."/>
            <person name="Heiman D."/>
            <person name="Hepburn T."/>
            <person name="Howarth C."/>
            <person name="Jen D."/>
            <person name="Larson L."/>
            <person name="Mehta T."/>
            <person name="Neiman D."/>
            <person name="Pearson M."/>
            <person name="Roberts A."/>
            <person name="Saif S."/>
            <person name="Shea T."/>
            <person name="Shenoy N."/>
            <person name="Sisk P."/>
            <person name="Stolte C."/>
            <person name="Sykes S."/>
            <person name="Walk T."/>
            <person name="White J."/>
            <person name="Yandava C."/>
            <person name="Haas B."/>
            <person name="Nusbaum C."/>
            <person name="Birren B."/>
        </authorList>
    </citation>
    <scope>NUCLEOTIDE SEQUENCE [LARGE SCALE GENOMIC DNA]</scope>
    <source>
        <strain evidence="15">R3-111a-1</strain>
    </source>
</reference>
<proteinExistence type="inferred from homology"/>
<evidence type="ECO:0000256" key="10">
    <source>
        <dbReference type="ARBA" id="ARBA00050997"/>
    </source>
</evidence>
<dbReference type="GO" id="GO:0008270">
    <property type="term" value="F:zinc ion binding"/>
    <property type="evidence" value="ECO:0007669"/>
    <property type="project" value="InterPro"/>
</dbReference>
<dbReference type="InterPro" id="IPR047109">
    <property type="entry name" value="CAD-like"/>
</dbReference>
<dbReference type="GO" id="GO:0008106">
    <property type="term" value="F:alcohol dehydrogenase (NADP+) activity"/>
    <property type="evidence" value="ECO:0007669"/>
    <property type="project" value="UniProtKB-EC"/>
</dbReference>